<feature type="non-terminal residue" evidence="1">
    <location>
        <position position="552"/>
    </location>
</feature>
<evidence type="ECO:0000313" key="2">
    <source>
        <dbReference type="Proteomes" id="UP001152795"/>
    </source>
</evidence>
<dbReference type="OrthoDB" id="10520522at2759"/>
<comment type="caution">
    <text evidence="1">The sequence shown here is derived from an EMBL/GenBank/DDBJ whole genome shotgun (WGS) entry which is preliminary data.</text>
</comment>
<dbReference type="EMBL" id="CACRXK020017798">
    <property type="protein sequence ID" value="CAB4031645.1"/>
    <property type="molecule type" value="Genomic_DNA"/>
</dbReference>
<protein>
    <submittedName>
        <fullName evidence="1">Uncharacterized protein</fullName>
    </submittedName>
</protein>
<accession>A0A6S7JGW6</accession>
<dbReference type="AlphaFoldDB" id="A0A6S7JGW6"/>
<reference evidence="1" key="1">
    <citation type="submission" date="2020-04" db="EMBL/GenBank/DDBJ databases">
        <authorList>
            <person name="Alioto T."/>
            <person name="Alioto T."/>
            <person name="Gomez Garrido J."/>
        </authorList>
    </citation>
    <scope>NUCLEOTIDE SEQUENCE</scope>
    <source>
        <strain evidence="1">A484AB</strain>
    </source>
</reference>
<gene>
    <name evidence="1" type="ORF">PACLA_8A058657</name>
</gene>
<organism evidence="1 2">
    <name type="scientific">Paramuricea clavata</name>
    <name type="common">Red gorgonian</name>
    <name type="synonym">Violescent sea-whip</name>
    <dbReference type="NCBI Taxonomy" id="317549"/>
    <lineage>
        <taxon>Eukaryota</taxon>
        <taxon>Metazoa</taxon>
        <taxon>Cnidaria</taxon>
        <taxon>Anthozoa</taxon>
        <taxon>Octocorallia</taxon>
        <taxon>Malacalcyonacea</taxon>
        <taxon>Plexauridae</taxon>
        <taxon>Paramuricea</taxon>
    </lineage>
</organism>
<dbReference type="Proteomes" id="UP001152795">
    <property type="component" value="Unassembled WGS sequence"/>
</dbReference>
<name>A0A6S7JGW6_PARCT</name>
<proteinExistence type="predicted"/>
<evidence type="ECO:0000313" key="1">
    <source>
        <dbReference type="EMBL" id="CAB4031645.1"/>
    </source>
</evidence>
<keyword evidence="2" id="KW-1185">Reference proteome</keyword>
<sequence length="552" mass="62331">STPPSYILTKYLMSESTKRYHSPPTGATHGKKPPKRHMQENVKKTTRKSSFQTGTNEWSYDDISSLVEYVALYHAPDEASSTVWPTHKNEQFWNKCAEAVNCSNQQTNRTGGACRDKVRRFLKEKFETTEEAEDEYNICYFNVGKTSSTSNGCPAVSLQVHSDQFTQVQSPLLGFSPFFANDSDVVVAESRENTEDVDEDVSVTNNSVHVGRIIRGDPLQEKVNIAGPSSQTIRGMNLGGDFNKSAKIQGESQFMLLGLSLGVSSKKREAASHILIFMLSEEKHNFKPYAIPVWVVNYHSLIDKKMRELNEEMKSAMEDIGMVSEGFVSSDGEINSLRTQGSKRPVFVIQIMMDAKNEARRLSAKQIEKFFLPIEKDCTILPSNNHKAIPLEDVQFLAELMNGESKIKEHLYIPEVSEKTGEPQHHREDHNHVLKRITGSLRKGHIPNINLQAFVKAMHDPNTGLTYTPLTGKRKQSVGDAEKLLSPAVARWLKLNGYDEETRFVESVSNWQRQVMVVALVKRHAQSTTYQCWTIYWKIGCHGSEKIETSLP</sequence>